<gene>
    <name evidence="1" type="ORF">GOODEAATRI_027606</name>
</gene>
<evidence type="ECO:0000313" key="2">
    <source>
        <dbReference type="Proteomes" id="UP001476798"/>
    </source>
</evidence>
<dbReference type="Proteomes" id="UP001476798">
    <property type="component" value="Unassembled WGS sequence"/>
</dbReference>
<keyword evidence="2" id="KW-1185">Reference proteome</keyword>
<sequence length="143" mass="16020">MLDLEDRWLIYKAAGGNGRRKMHPVPLEAEGYTGSLIRRASSGGKYLLYLMPLQDELDLTPLPADSPEFALMPKAACKKCKASMPLQMLALHIEKCSDLSSSDTHTEQMDRVRQVNETLFLQTRACCNILKSHSKHLSIGVQF</sequence>
<comment type="caution">
    <text evidence="1">The sequence shown here is derived from an EMBL/GenBank/DDBJ whole genome shotgun (WGS) entry which is preliminary data.</text>
</comment>
<name>A0ABV0MWE0_9TELE</name>
<protein>
    <submittedName>
        <fullName evidence="1">Uncharacterized protein</fullName>
    </submittedName>
</protein>
<evidence type="ECO:0000313" key="1">
    <source>
        <dbReference type="EMBL" id="MEQ2163181.1"/>
    </source>
</evidence>
<dbReference type="EMBL" id="JAHRIO010013636">
    <property type="protein sequence ID" value="MEQ2163181.1"/>
    <property type="molecule type" value="Genomic_DNA"/>
</dbReference>
<reference evidence="1 2" key="1">
    <citation type="submission" date="2021-06" db="EMBL/GenBank/DDBJ databases">
        <authorList>
            <person name="Palmer J.M."/>
        </authorList>
    </citation>
    <scope>NUCLEOTIDE SEQUENCE [LARGE SCALE GENOMIC DNA]</scope>
    <source>
        <strain evidence="1 2">GA_2019</strain>
        <tissue evidence="1">Muscle</tissue>
    </source>
</reference>
<organism evidence="1 2">
    <name type="scientific">Goodea atripinnis</name>
    <dbReference type="NCBI Taxonomy" id="208336"/>
    <lineage>
        <taxon>Eukaryota</taxon>
        <taxon>Metazoa</taxon>
        <taxon>Chordata</taxon>
        <taxon>Craniata</taxon>
        <taxon>Vertebrata</taxon>
        <taxon>Euteleostomi</taxon>
        <taxon>Actinopterygii</taxon>
        <taxon>Neopterygii</taxon>
        <taxon>Teleostei</taxon>
        <taxon>Neoteleostei</taxon>
        <taxon>Acanthomorphata</taxon>
        <taxon>Ovalentaria</taxon>
        <taxon>Atherinomorphae</taxon>
        <taxon>Cyprinodontiformes</taxon>
        <taxon>Goodeidae</taxon>
        <taxon>Goodea</taxon>
    </lineage>
</organism>
<proteinExistence type="predicted"/>
<accession>A0ABV0MWE0</accession>